<protein>
    <submittedName>
        <fullName evidence="1">Uncharacterized protein</fullName>
    </submittedName>
</protein>
<accession>A0A8C9FFZ8</accession>
<organism evidence="1 2">
    <name type="scientific">Pavo cristatus</name>
    <name type="common">Indian peafowl</name>
    <name type="synonym">Blue peafowl</name>
    <dbReference type="NCBI Taxonomy" id="9049"/>
    <lineage>
        <taxon>Eukaryota</taxon>
        <taxon>Metazoa</taxon>
        <taxon>Chordata</taxon>
        <taxon>Craniata</taxon>
        <taxon>Vertebrata</taxon>
        <taxon>Euteleostomi</taxon>
        <taxon>Archelosauria</taxon>
        <taxon>Archosauria</taxon>
        <taxon>Dinosauria</taxon>
        <taxon>Saurischia</taxon>
        <taxon>Theropoda</taxon>
        <taxon>Coelurosauria</taxon>
        <taxon>Aves</taxon>
        <taxon>Neognathae</taxon>
        <taxon>Galloanserae</taxon>
        <taxon>Galliformes</taxon>
        <taxon>Phasianidae</taxon>
        <taxon>Phasianinae</taxon>
        <taxon>Pavo</taxon>
    </lineage>
</organism>
<evidence type="ECO:0000313" key="2">
    <source>
        <dbReference type="Proteomes" id="UP000694428"/>
    </source>
</evidence>
<dbReference type="AlphaFoldDB" id="A0A8C9FFZ8"/>
<reference evidence="1" key="1">
    <citation type="submission" date="2025-08" db="UniProtKB">
        <authorList>
            <consortium name="Ensembl"/>
        </authorList>
    </citation>
    <scope>IDENTIFICATION</scope>
</reference>
<proteinExistence type="predicted"/>
<name>A0A8C9FFZ8_PAVCR</name>
<keyword evidence="2" id="KW-1185">Reference proteome</keyword>
<evidence type="ECO:0000313" key="1">
    <source>
        <dbReference type="Ensembl" id="ENSPSTP00000014514.1"/>
    </source>
</evidence>
<sequence>MGSALGLAARTPRARPFHAAPWRTLTASSLSSSLLNVTKANVCLPRSFIL</sequence>
<dbReference type="Proteomes" id="UP000694428">
    <property type="component" value="Unplaced"/>
</dbReference>
<dbReference type="Ensembl" id="ENSPSTT00000015231.1">
    <property type="protein sequence ID" value="ENSPSTP00000014514.1"/>
    <property type="gene ID" value="ENSPSTG00000010270.1"/>
</dbReference>
<reference evidence="1" key="2">
    <citation type="submission" date="2025-09" db="UniProtKB">
        <authorList>
            <consortium name="Ensembl"/>
        </authorList>
    </citation>
    <scope>IDENTIFICATION</scope>
</reference>